<evidence type="ECO:0000256" key="6">
    <source>
        <dbReference type="ARBA" id="ARBA00023014"/>
    </source>
</evidence>
<keyword evidence="2" id="KW-0004">4Fe-4S</keyword>
<sequence length="305" mass="35805">MERYYSYSRYLRELFGTRVYRVTVDAGFTCPNRDGTKGRGGCIYCFSGSDYDPEKRRKSVREQIAQGIERVRRRYKAEKFLVYFQAYTNTYGPLEVLRSVYDTIREFPEVVGLIVGTRPDCVPDPVLELLHSYTSDYLVWVELGLESAHYRSLRWMNRGHGVSDFVDAVLRIKRFKALNLCVHVILGLPTEDREDMLETADFLAALKVDGVKIHPLHVIRGTELERIYLEERFRLLELDEYVELAVDFLERLPKETVIQRLTGEAPEELLVGPYWCTGRYKNRVIQLIRQELEERDTFQGAKYRF</sequence>
<proteinExistence type="predicted"/>
<keyword evidence="5" id="KW-0408">Iron</keyword>
<dbReference type="OrthoDB" id="9801689at2"/>
<keyword evidence="4" id="KW-0479">Metal-binding</keyword>
<evidence type="ECO:0000256" key="2">
    <source>
        <dbReference type="ARBA" id="ARBA00022485"/>
    </source>
</evidence>
<dbReference type="SUPFAM" id="SSF102114">
    <property type="entry name" value="Radical SAM enzymes"/>
    <property type="match status" value="1"/>
</dbReference>
<reference evidence="8" key="1">
    <citation type="submission" date="2011-01" db="EMBL/GenBank/DDBJ databases">
        <title>Complete sequence of chromosome of Thermovibrio ammonificans HB-1.</title>
        <authorList>
            <consortium name="US DOE Joint Genome Institute"/>
            <person name="Lucas S."/>
            <person name="Copeland A."/>
            <person name="Lapidus A."/>
            <person name="Cheng J.-F."/>
            <person name="Goodwin L."/>
            <person name="Pitluck S."/>
            <person name="Davenport K."/>
            <person name="Detter J.C."/>
            <person name="Han C."/>
            <person name="Tapia R."/>
            <person name="Land M."/>
            <person name="Hauser L."/>
            <person name="Kyrpides N."/>
            <person name="Ivanova N."/>
            <person name="Ovchinnikova G."/>
            <person name="Vetriani C."/>
            <person name="Woyke T."/>
        </authorList>
    </citation>
    <scope>NUCLEOTIDE SEQUENCE [LARGE SCALE GENOMIC DNA]</scope>
    <source>
        <strain evidence="8">HB-1</strain>
    </source>
</reference>
<dbReference type="InterPro" id="IPR023404">
    <property type="entry name" value="rSAM_horseshoe"/>
</dbReference>
<dbReference type="NCBIfam" id="TIGR01212">
    <property type="entry name" value="TIGR01212 family radical SAM protein"/>
    <property type="match status" value="1"/>
</dbReference>
<protein>
    <recommendedName>
        <fullName evidence="7">Radical SAM core domain-containing protein</fullName>
    </recommendedName>
</protein>
<evidence type="ECO:0000256" key="5">
    <source>
        <dbReference type="ARBA" id="ARBA00023004"/>
    </source>
</evidence>
<dbReference type="SFLD" id="SFLDS00029">
    <property type="entry name" value="Radical_SAM"/>
    <property type="match status" value="1"/>
</dbReference>
<dbReference type="SFLD" id="SFLDG01086">
    <property type="entry name" value="elongater_protein-like"/>
    <property type="match status" value="1"/>
</dbReference>
<dbReference type="PANTHER" id="PTHR11135:SF1">
    <property type="entry name" value="PROTEIN YHCC"/>
    <property type="match status" value="1"/>
</dbReference>
<evidence type="ECO:0000256" key="1">
    <source>
        <dbReference type="ARBA" id="ARBA00001966"/>
    </source>
</evidence>
<dbReference type="InterPro" id="IPR005911">
    <property type="entry name" value="YhcC-like"/>
</dbReference>
<dbReference type="eggNOG" id="COG1242">
    <property type="taxonomic scope" value="Bacteria"/>
</dbReference>
<dbReference type="InterPro" id="IPR006638">
    <property type="entry name" value="Elp3/MiaA/NifB-like_rSAM"/>
</dbReference>
<dbReference type="HOGENOM" id="CLU_060920_0_0_0"/>
<dbReference type="AlphaFoldDB" id="E8T3G2"/>
<dbReference type="PANTHER" id="PTHR11135">
    <property type="entry name" value="HISTONE ACETYLTRANSFERASE-RELATED"/>
    <property type="match status" value="1"/>
</dbReference>
<keyword evidence="9" id="KW-1185">Reference proteome</keyword>
<dbReference type="GO" id="GO:0046872">
    <property type="term" value="F:metal ion binding"/>
    <property type="evidence" value="ECO:0007669"/>
    <property type="project" value="UniProtKB-KW"/>
</dbReference>
<dbReference type="GO" id="GO:0051539">
    <property type="term" value="F:4 iron, 4 sulfur cluster binding"/>
    <property type="evidence" value="ECO:0007669"/>
    <property type="project" value="UniProtKB-KW"/>
</dbReference>
<dbReference type="InterPro" id="IPR007197">
    <property type="entry name" value="rSAM"/>
</dbReference>
<dbReference type="CDD" id="cd01335">
    <property type="entry name" value="Radical_SAM"/>
    <property type="match status" value="1"/>
</dbReference>
<dbReference type="KEGG" id="tam:Theam_0119"/>
<dbReference type="GO" id="GO:0003824">
    <property type="term" value="F:catalytic activity"/>
    <property type="evidence" value="ECO:0007669"/>
    <property type="project" value="InterPro"/>
</dbReference>
<evidence type="ECO:0000313" key="8">
    <source>
        <dbReference type="EMBL" id="ADU96093.1"/>
    </source>
</evidence>
<keyword evidence="3" id="KW-0949">S-adenosyl-L-methionine</keyword>
<evidence type="ECO:0000256" key="3">
    <source>
        <dbReference type="ARBA" id="ARBA00022691"/>
    </source>
</evidence>
<evidence type="ECO:0000313" key="9">
    <source>
        <dbReference type="Proteomes" id="UP000006362"/>
    </source>
</evidence>
<keyword evidence="6" id="KW-0411">Iron-sulfur</keyword>
<dbReference type="Pfam" id="PF04055">
    <property type="entry name" value="Radical_SAM"/>
    <property type="match status" value="1"/>
</dbReference>
<comment type="cofactor">
    <cofactor evidence="1">
        <name>[4Fe-4S] cluster</name>
        <dbReference type="ChEBI" id="CHEBI:49883"/>
    </cofactor>
</comment>
<accession>E8T3G2</accession>
<organism evidence="8 9">
    <name type="scientific">Thermovibrio ammonificans (strain DSM 15698 / JCM 12110 / HB-1)</name>
    <dbReference type="NCBI Taxonomy" id="648996"/>
    <lineage>
        <taxon>Bacteria</taxon>
        <taxon>Pseudomonadati</taxon>
        <taxon>Aquificota</taxon>
        <taxon>Aquificia</taxon>
        <taxon>Desulfurobacteriales</taxon>
        <taxon>Desulfurobacteriaceae</taxon>
        <taxon>Thermovibrio</taxon>
    </lineage>
</organism>
<feature type="domain" description="Radical SAM core" evidence="7">
    <location>
        <begin position="12"/>
        <end position="251"/>
    </location>
</feature>
<dbReference type="EMBL" id="CP002444">
    <property type="protein sequence ID" value="ADU96093.1"/>
    <property type="molecule type" value="Genomic_DNA"/>
</dbReference>
<dbReference type="InterPro" id="IPR032432">
    <property type="entry name" value="Radical_SAM_C"/>
</dbReference>
<dbReference type="STRING" id="648996.Theam_0119"/>
<dbReference type="Pfam" id="PF16199">
    <property type="entry name" value="Radical_SAM_C"/>
    <property type="match status" value="1"/>
</dbReference>
<evidence type="ECO:0000256" key="4">
    <source>
        <dbReference type="ARBA" id="ARBA00022723"/>
    </source>
</evidence>
<dbReference type="SMART" id="SM00729">
    <property type="entry name" value="Elp3"/>
    <property type="match status" value="1"/>
</dbReference>
<dbReference type="InterPro" id="IPR039661">
    <property type="entry name" value="ELP3"/>
</dbReference>
<dbReference type="Gene3D" id="3.80.30.20">
    <property type="entry name" value="tm_1862 like domain"/>
    <property type="match status" value="1"/>
</dbReference>
<name>E8T3G2_THEA1</name>
<dbReference type="InterPro" id="IPR058240">
    <property type="entry name" value="rSAM_sf"/>
</dbReference>
<evidence type="ECO:0000259" key="7">
    <source>
        <dbReference type="PROSITE" id="PS51918"/>
    </source>
</evidence>
<dbReference type="Proteomes" id="UP000006362">
    <property type="component" value="Chromosome"/>
</dbReference>
<dbReference type="SFLD" id="SFLDG01091">
    <property type="entry name" value="uncharacterized_CHP01210-like"/>
    <property type="match status" value="1"/>
</dbReference>
<gene>
    <name evidence="8" type="ordered locus">Theam_0119</name>
</gene>
<dbReference type="PROSITE" id="PS51918">
    <property type="entry name" value="RADICAL_SAM"/>
    <property type="match status" value="1"/>
</dbReference>
<dbReference type="RefSeq" id="WP_013536879.1">
    <property type="nucleotide sequence ID" value="NC_014926.1"/>
</dbReference>